<keyword evidence="2" id="KW-1185">Reference proteome</keyword>
<evidence type="ECO:0000313" key="2">
    <source>
        <dbReference type="Proteomes" id="UP000790377"/>
    </source>
</evidence>
<evidence type="ECO:0000313" key="1">
    <source>
        <dbReference type="EMBL" id="KAH7907555.1"/>
    </source>
</evidence>
<name>A0ACB8A1Z0_9AGAM</name>
<organism evidence="1 2">
    <name type="scientific">Hygrophoropsis aurantiaca</name>
    <dbReference type="NCBI Taxonomy" id="72124"/>
    <lineage>
        <taxon>Eukaryota</taxon>
        <taxon>Fungi</taxon>
        <taxon>Dikarya</taxon>
        <taxon>Basidiomycota</taxon>
        <taxon>Agaricomycotina</taxon>
        <taxon>Agaricomycetes</taxon>
        <taxon>Agaricomycetidae</taxon>
        <taxon>Boletales</taxon>
        <taxon>Coniophorineae</taxon>
        <taxon>Hygrophoropsidaceae</taxon>
        <taxon>Hygrophoropsis</taxon>
    </lineage>
</organism>
<protein>
    <submittedName>
        <fullName evidence="1">Uncharacterized protein</fullName>
    </submittedName>
</protein>
<gene>
    <name evidence="1" type="ORF">BJ138DRAFT_1092480</name>
</gene>
<dbReference type="Proteomes" id="UP000790377">
    <property type="component" value="Unassembled WGS sequence"/>
</dbReference>
<accession>A0ACB8A1Z0</accession>
<proteinExistence type="predicted"/>
<dbReference type="EMBL" id="MU267893">
    <property type="protein sequence ID" value="KAH7907555.1"/>
    <property type="molecule type" value="Genomic_DNA"/>
</dbReference>
<reference evidence="1" key="1">
    <citation type="journal article" date="2021" name="New Phytol.">
        <title>Evolutionary innovations through gain and loss of genes in the ectomycorrhizal Boletales.</title>
        <authorList>
            <person name="Wu G."/>
            <person name="Miyauchi S."/>
            <person name="Morin E."/>
            <person name="Kuo A."/>
            <person name="Drula E."/>
            <person name="Varga T."/>
            <person name="Kohler A."/>
            <person name="Feng B."/>
            <person name="Cao Y."/>
            <person name="Lipzen A."/>
            <person name="Daum C."/>
            <person name="Hundley H."/>
            <person name="Pangilinan J."/>
            <person name="Johnson J."/>
            <person name="Barry K."/>
            <person name="LaButti K."/>
            <person name="Ng V."/>
            <person name="Ahrendt S."/>
            <person name="Min B."/>
            <person name="Choi I.G."/>
            <person name="Park H."/>
            <person name="Plett J.M."/>
            <person name="Magnuson J."/>
            <person name="Spatafora J.W."/>
            <person name="Nagy L.G."/>
            <person name="Henrissat B."/>
            <person name="Grigoriev I.V."/>
            <person name="Yang Z.L."/>
            <person name="Xu J."/>
            <person name="Martin F.M."/>
        </authorList>
    </citation>
    <scope>NUCLEOTIDE SEQUENCE</scope>
    <source>
        <strain evidence="1">ATCC 28755</strain>
    </source>
</reference>
<comment type="caution">
    <text evidence="1">The sequence shown here is derived from an EMBL/GenBank/DDBJ whole genome shotgun (WGS) entry which is preliminary data.</text>
</comment>
<sequence>MDEAKKFDDAFVEKYRTDMDIVLISAGLFSLVSAMFIAAMNSWKDPGSTTTWTQSLTYASLATSVNAALCASLARQWLVNYHQTGSGTSEQRALLRQAKHDALEKWKFQPMLRTFSVLPQISLLLFGIALSTYAWTRQSAIAAAVVGATAIGILLYALVTLASIYNRPFLSPLTNTTKYPVTNITLHE</sequence>